<keyword evidence="3" id="KW-1185">Reference proteome</keyword>
<organism evidence="2 3">
    <name type="scientific">Pseudopithomyces chartarum</name>
    <dbReference type="NCBI Taxonomy" id="1892770"/>
    <lineage>
        <taxon>Eukaryota</taxon>
        <taxon>Fungi</taxon>
        <taxon>Dikarya</taxon>
        <taxon>Ascomycota</taxon>
        <taxon>Pezizomycotina</taxon>
        <taxon>Dothideomycetes</taxon>
        <taxon>Pleosporomycetidae</taxon>
        <taxon>Pleosporales</taxon>
        <taxon>Massarineae</taxon>
        <taxon>Didymosphaeriaceae</taxon>
        <taxon>Pseudopithomyces</taxon>
    </lineage>
</organism>
<sequence>MAKFNDLSVDLVYVIFSHLQSDKLQLHWLALSCRLFRDISQRFMVRNASISHSIRGSRTQLFLRTLTERPDLVAHVHRLELDLLREDVHWPEEQQTIHQLTRLLTNLREFCYLSSDYKVWHFSIPTPLKWRRTHAHDQVRRVDWHHNMTPWDLRKCMQLPRIESIYVRELVDPIKSFKIPERIYKTSTLVELRIGVPTAMNEKAFQPLGLLLNIPVRLKRILFESHVWHNPIFNPAALMRLLHPVRDTLEELRVDIWENRLDPFYQPADLSNFISLKKLAWPMRFLFGSKADPLDHTEINLPPNLNKLEMAYKSGELRFAEVLEAPTSKVYPTFINWLEAPGGQHDISTRMPLLTCITFMEHDGVGIFPDLNSTQLQELTERSTSQNAGLPKGRPEFRFISAPHSEGTLPSS</sequence>
<protein>
    <recommendedName>
        <fullName evidence="4">F-box domain-containing protein</fullName>
    </recommendedName>
</protein>
<evidence type="ECO:0008006" key="4">
    <source>
        <dbReference type="Google" id="ProtNLM"/>
    </source>
</evidence>
<evidence type="ECO:0000313" key="3">
    <source>
        <dbReference type="Proteomes" id="UP001280581"/>
    </source>
</evidence>
<feature type="region of interest" description="Disordered" evidence="1">
    <location>
        <begin position="382"/>
        <end position="412"/>
    </location>
</feature>
<reference evidence="2 3" key="1">
    <citation type="submission" date="2021-02" db="EMBL/GenBank/DDBJ databases">
        <title>Genome assembly of Pseudopithomyces chartarum.</title>
        <authorList>
            <person name="Jauregui R."/>
            <person name="Singh J."/>
            <person name="Voisey C."/>
        </authorList>
    </citation>
    <scope>NUCLEOTIDE SEQUENCE [LARGE SCALE GENOMIC DNA]</scope>
    <source>
        <strain evidence="2 3">AGR01</strain>
    </source>
</reference>
<dbReference type="EMBL" id="WVTA01000007">
    <property type="protein sequence ID" value="KAK3208746.1"/>
    <property type="molecule type" value="Genomic_DNA"/>
</dbReference>
<name>A0AAN6RGQ1_9PLEO</name>
<dbReference type="Proteomes" id="UP001280581">
    <property type="component" value="Unassembled WGS sequence"/>
</dbReference>
<accession>A0AAN6RGQ1</accession>
<evidence type="ECO:0000313" key="2">
    <source>
        <dbReference type="EMBL" id="KAK3208746.1"/>
    </source>
</evidence>
<evidence type="ECO:0000256" key="1">
    <source>
        <dbReference type="SAM" id="MobiDB-lite"/>
    </source>
</evidence>
<comment type="caution">
    <text evidence="2">The sequence shown here is derived from an EMBL/GenBank/DDBJ whole genome shotgun (WGS) entry which is preliminary data.</text>
</comment>
<proteinExistence type="predicted"/>
<gene>
    <name evidence="2" type="ORF">GRF29_77g1847263</name>
</gene>
<dbReference type="AlphaFoldDB" id="A0AAN6RGQ1"/>